<evidence type="ECO:0000256" key="1">
    <source>
        <dbReference type="ARBA" id="ARBA00004442"/>
    </source>
</evidence>
<comment type="subcellular location">
    <subcellularLocation>
        <location evidence="1">Cell outer membrane</location>
    </subcellularLocation>
</comment>
<evidence type="ECO:0000256" key="2">
    <source>
        <dbReference type="ARBA" id="ARBA00006275"/>
    </source>
</evidence>
<dbReference type="AlphaFoldDB" id="A0A399SYE6"/>
<proteinExistence type="inferred from homology"/>
<dbReference type="Pfam" id="PF07980">
    <property type="entry name" value="SusD_RagB"/>
    <property type="match status" value="1"/>
</dbReference>
<keyword evidence="4" id="KW-0472">Membrane</keyword>
<dbReference type="InterPro" id="IPR033985">
    <property type="entry name" value="SusD-like_N"/>
</dbReference>
<evidence type="ECO:0000259" key="7">
    <source>
        <dbReference type="Pfam" id="PF14322"/>
    </source>
</evidence>
<accession>A0A399SYE6</accession>
<dbReference type="OrthoDB" id="5694214at2"/>
<feature type="domain" description="RagB/SusD" evidence="6">
    <location>
        <begin position="303"/>
        <end position="569"/>
    </location>
</feature>
<dbReference type="Pfam" id="PF14322">
    <property type="entry name" value="SusD-like_3"/>
    <property type="match status" value="1"/>
</dbReference>
<evidence type="ECO:0000313" key="9">
    <source>
        <dbReference type="Proteomes" id="UP000265926"/>
    </source>
</evidence>
<dbReference type="InterPro" id="IPR012944">
    <property type="entry name" value="SusD_RagB_dom"/>
</dbReference>
<feature type="domain" description="SusD-like N-terminal" evidence="7">
    <location>
        <begin position="97"/>
        <end position="210"/>
    </location>
</feature>
<sequence length="571" mass="65763">MNYLKLLIGFIGLSAFLWSCDNDDFLERYPLDQVTDAVFFKHSSDMEIYMNQFYNRGIFPLKYYSRGDVGSDIHMTGRSIDSRLEGTLTINAGPGLAYGSIRGVNYFFDNYKKCEDEFETYKQYMGEAYFFRAYLYFGLLKNFGDVQWISTVLETSSPELFEARDPRNYVADKIIADLDSAALYLSNEKTNGHSRLNKWTALLLQSRVALYEGTWEKYHANDPFGVDNPQPEKYFNKVVEATEKIMNSGLYDIYSTGSPETDYVDLFGLRDYSNNSEVMFWSKMNIDLGVHSHRTLDYLSWPRAMGLTKSLADSYLCVDGQPIAVSPLFQGYATIATEATNRDPRFYQTIFTPDAPWLIKDGNTTNWVYIYNKLFTNEDLTAPTGYQRRKDYNPNAVYHDMNFEETPSIQFRYAEVLLNFVEAKAELGSLIQNDIDRSVKKLRDRVGMPNLQINSIVPDPNWEFPDLSPVINEIRRERKIELVLEEFRFDDIARWAAADELLVGKRPKGAKSDQFSITPPYSDDENGFIDPFGTALPNGYGFNINRDYLYPIKETELVLNPNLGQNPGWDD</sequence>
<name>A0A399SYE6_9BACT</name>
<gene>
    <name evidence="8" type="ORF">D1614_16205</name>
</gene>
<evidence type="ECO:0000313" key="8">
    <source>
        <dbReference type="EMBL" id="RIJ47077.1"/>
    </source>
</evidence>
<comment type="caution">
    <text evidence="8">The sequence shown here is derived from an EMBL/GenBank/DDBJ whole genome shotgun (WGS) entry which is preliminary data.</text>
</comment>
<dbReference type="SUPFAM" id="SSF48452">
    <property type="entry name" value="TPR-like"/>
    <property type="match status" value="1"/>
</dbReference>
<dbReference type="InterPro" id="IPR011990">
    <property type="entry name" value="TPR-like_helical_dom_sf"/>
</dbReference>
<keyword evidence="9" id="KW-1185">Reference proteome</keyword>
<dbReference type="Proteomes" id="UP000265926">
    <property type="component" value="Unassembled WGS sequence"/>
</dbReference>
<organism evidence="8 9">
    <name type="scientific">Maribellus luteus</name>
    <dbReference type="NCBI Taxonomy" id="2305463"/>
    <lineage>
        <taxon>Bacteria</taxon>
        <taxon>Pseudomonadati</taxon>
        <taxon>Bacteroidota</taxon>
        <taxon>Bacteroidia</taxon>
        <taxon>Marinilabiliales</taxon>
        <taxon>Prolixibacteraceae</taxon>
        <taxon>Maribellus</taxon>
    </lineage>
</organism>
<dbReference type="GO" id="GO:0009279">
    <property type="term" value="C:cell outer membrane"/>
    <property type="evidence" value="ECO:0007669"/>
    <property type="project" value="UniProtKB-SubCell"/>
</dbReference>
<dbReference type="Gene3D" id="1.25.40.390">
    <property type="match status" value="1"/>
</dbReference>
<keyword evidence="5" id="KW-0998">Cell outer membrane</keyword>
<keyword evidence="3" id="KW-0732">Signal</keyword>
<evidence type="ECO:0000256" key="3">
    <source>
        <dbReference type="ARBA" id="ARBA00022729"/>
    </source>
</evidence>
<evidence type="ECO:0000259" key="6">
    <source>
        <dbReference type="Pfam" id="PF07980"/>
    </source>
</evidence>
<dbReference type="RefSeq" id="WP_119439116.1">
    <property type="nucleotide sequence ID" value="NZ_QWGR01000010.1"/>
</dbReference>
<evidence type="ECO:0000256" key="4">
    <source>
        <dbReference type="ARBA" id="ARBA00023136"/>
    </source>
</evidence>
<dbReference type="EMBL" id="QWGR01000010">
    <property type="protein sequence ID" value="RIJ47077.1"/>
    <property type="molecule type" value="Genomic_DNA"/>
</dbReference>
<comment type="similarity">
    <text evidence="2">Belongs to the SusD family.</text>
</comment>
<reference evidence="8 9" key="1">
    <citation type="submission" date="2018-08" db="EMBL/GenBank/DDBJ databases">
        <title>Pallidiluteibacterium maritimus gen. nov., sp. nov., isolated from coastal sediment.</title>
        <authorList>
            <person name="Zhou L.Y."/>
        </authorList>
    </citation>
    <scope>NUCLEOTIDE SEQUENCE [LARGE SCALE GENOMIC DNA]</scope>
    <source>
        <strain evidence="8 9">XSD2</strain>
    </source>
</reference>
<evidence type="ECO:0000256" key="5">
    <source>
        <dbReference type="ARBA" id="ARBA00023237"/>
    </source>
</evidence>
<protein>
    <submittedName>
        <fullName evidence="8">RagB/SusD family nutrient uptake outer membrane protein</fullName>
    </submittedName>
</protein>